<keyword evidence="6" id="KW-0408">Iron</keyword>
<dbReference type="PANTHER" id="PTHR46206">
    <property type="entry name" value="CYTOCHROME P450"/>
    <property type="match status" value="1"/>
</dbReference>
<dbReference type="InterPro" id="IPR044861">
    <property type="entry name" value="IPNS-like_FE2OG_OXY"/>
</dbReference>
<protein>
    <recommendedName>
        <fullName evidence="8">Isopenicillin N synthase-like Fe(2+) 2OG dioxygenase domain-containing protein</fullName>
    </recommendedName>
</protein>
<gene>
    <name evidence="9" type="ORF">SLS63_004938</name>
</gene>
<evidence type="ECO:0000256" key="2">
    <source>
        <dbReference type="ARBA" id="ARBA00010617"/>
    </source>
</evidence>
<dbReference type="InterPro" id="IPR002403">
    <property type="entry name" value="Cyt_P450_E_grp-IV"/>
</dbReference>
<dbReference type="Gene3D" id="1.10.630.10">
    <property type="entry name" value="Cytochrome P450"/>
    <property type="match status" value="1"/>
</dbReference>
<feature type="domain" description="Isopenicillin N synthase-like Fe(2+) 2OG dioxygenase" evidence="8">
    <location>
        <begin position="695"/>
        <end position="793"/>
    </location>
</feature>
<evidence type="ECO:0000259" key="8">
    <source>
        <dbReference type="Pfam" id="PF03171"/>
    </source>
</evidence>
<dbReference type="Pfam" id="PF03171">
    <property type="entry name" value="2OG-FeII_Oxy"/>
    <property type="match status" value="1"/>
</dbReference>
<evidence type="ECO:0000256" key="5">
    <source>
        <dbReference type="ARBA" id="ARBA00023002"/>
    </source>
</evidence>
<evidence type="ECO:0000256" key="4">
    <source>
        <dbReference type="ARBA" id="ARBA00022723"/>
    </source>
</evidence>
<dbReference type="SUPFAM" id="SSF48264">
    <property type="entry name" value="Cytochrome P450"/>
    <property type="match status" value="1"/>
</dbReference>
<dbReference type="InterPro" id="IPR027443">
    <property type="entry name" value="IPNS-like_sf"/>
</dbReference>
<accession>A0ABR1PCJ4</accession>
<keyword evidence="7" id="KW-0503">Monooxygenase</keyword>
<dbReference type="InterPro" id="IPR036396">
    <property type="entry name" value="Cyt_P450_sf"/>
</dbReference>
<reference evidence="9 10" key="1">
    <citation type="submission" date="2024-02" db="EMBL/GenBank/DDBJ databases">
        <title>De novo assembly and annotation of 12 fungi associated with fruit tree decline syndrome in Ontario, Canada.</title>
        <authorList>
            <person name="Sulman M."/>
            <person name="Ellouze W."/>
            <person name="Ilyukhin E."/>
        </authorList>
    </citation>
    <scope>NUCLEOTIDE SEQUENCE [LARGE SCALE GENOMIC DNA]</scope>
    <source>
        <strain evidence="9 10">M169</strain>
    </source>
</reference>
<keyword evidence="4" id="KW-0479">Metal-binding</keyword>
<evidence type="ECO:0000256" key="3">
    <source>
        <dbReference type="ARBA" id="ARBA00022617"/>
    </source>
</evidence>
<name>A0ABR1PCJ4_DIAER</name>
<comment type="similarity">
    <text evidence="2">Belongs to the cytochrome P450 family.</text>
</comment>
<evidence type="ECO:0000256" key="6">
    <source>
        <dbReference type="ARBA" id="ARBA00023004"/>
    </source>
</evidence>
<dbReference type="SUPFAM" id="SSF51197">
    <property type="entry name" value="Clavaminate synthase-like"/>
    <property type="match status" value="1"/>
</dbReference>
<evidence type="ECO:0000313" key="10">
    <source>
        <dbReference type="Proteomes" id="UP001430848"/>
    </source>
</evidence>
<organism evidence="9 10">
    <name type="scientific">Diaporthe eres</name>
    <name type="common">Phomopsis oblonga</name>
    <dbReference type="NCBI Taxonomy" id="83184"/>
    <lineage>
        <taxon>Eukaryota</taxon>
        <taxon>Fungi</taxon>
        <taxon>Dikarya</taxon>
        <taxon>Ascomycota</taxon>
        <taxon>Pezizomycotina</taxon>
        <taxon>Sordariomycetes</taxon>
        <taxon>Sordariomycetidae</taxon>
        <taxon>Diaporthales</taxon>
        <taxon>Diaporthaceae</taxon>
        <taxon>Diaporthe</taxon>
        <taxon>Diaporthe eres species complex</taxon>
    </lineage>
</organism>
<dbReference type="PRINTS" id="PR00465">
    <property type="entry name" value="EP450IV"/>
</dbReference>
<dbReference type="InterPro" id="IPR001128">
    <property type="entry name" value="Cyt_P450"/>
</dbReference>
<proteinExistence type="inferred from homology"/>
<dbReference type="Pfam" id="PF00067">
    <property type="entry name" value="p450"/>
    <property type="match status" value="1"/>
</dbReference>
<evidence type="ECO:0000256" key="1">
    <source>
        <dbReference type="ARBA" id="ARBA00001971"/>
    </source>
</evidence>
<dbReference type="Proteomes" id="UP001430848">
    <property type="component" value="Unassembled WGS sequence"/>
</dbReference>
<dbReference type="PANTHER" id="PTHR46206:SF1">
    <property type="entry name" value="P450, PUTATIVE (EUROFUNG)-RELATED"/>
    <property type="match status" value="1"/>
</dbReference>
<keyword evidence="10" id="KW-1185">Reference proteome</keyword>
<evidence type="ECO:0000256" key="7">
    <source>
        <dbReference type="ARBA" id="ARBA00023033"/>
    </source>
</evidence>
<keyword evidence="5" id="KW-0560">Oxidoreductase</keyword>
<comment type="cofactor">
    <cofactor evidence="1">
        <name>heme</name>
        <dbReference type="ChEBI" id="CHEBI:30413"/>
    </cofactor>
</comment>
<sequence length="850" mass="95190">MKNTTALKDALRLASEKHKNETVLLAVGGHTDLALLPNHETTWVIKQPENVLSRHAQTREELAIDYGTYFDEKTFHESTPNQIINGKLNGQTGNLIPVVLEELNNHIIRVLGSDTNDFHDVCVYEAQQAVECQVSARVFSGLPGFIMSFLGSGVFLGFLPKPFKVLAAPFATFPTRRYEKAFTRLVRPGIEERLKQHEKRLASDPEETAMDPEPNDFLQWTINHAMKTGDSHFYKVETLAGLQLLLNFASIHTSTFAITHAILDLASSKQEYIDELREEVTNVLAEHGGAWSKQALSKMDKLDSTMRESQRLNMPSPIGVLRRVVAQDGVTTPSGIHLPQHSVIAVNAWAIHDDEKIYGAHTDQFKPFRFADKRAEESSGYLERARLNWATTSAESLAFGAGRSACPGRFFGAAKVKLMLAYILMHYDFEIQEKRPENVIFGLNVLPPMKATIRIKRREKVILRFKKTAKMATHEVSMDLPIIDLDVFLNSPHDSPAAVAECRKAAEALITYGALVLHDSRVSPSDNEGFLDLLEDYFAQPAEQLQKDERPELSYQIGATLENTEKPKCAVDEPCLDVIRRLAPDQRPLDIMGHQPDPKCRFFWNMREDPPYETKFPGLNAANVVPEAPQIRERWTPTMNLWGNSMKNAVSGLAEMAAAGLGIPEATFKDAGRYGPHILAPTASDLVKYGEKDTILAGFHTDLNFLTIHGRSRYPGLHIWARNTGKRIAVKIPPGNYLLVQAGKQLEHITGGLVKAGYHEVVVNDKTIETIERRKAELPDRPLVRISSTFFWHLASDFDLNPITELAEKAKALRLEQLNLGRDEGDEVQYPAMKVGEQVQSELKHIALMA</sequence>
<comment type="caution">
    <text evidence="9">The sequence shown here is derived from an EMBL/GenBank/DDBJ whole genome shotgun (WGS) entry which is preliminary data.</text>
</comment>
<keyword evidence="3" id="KW-0349">Heme</keyword>
<dbReference type="CDD" id="cd11041">
    <property type="entry name" value="CYP503A1-like"/>
    <property type="match status" value="1"/>
</dbReference>
<dbReference type="EMBL" id="JAKNSF020000019">
    <property type="protein sequence ID" value="KAK7732683.1"/>
    <property type="molecule type" value="Genomic_DNA"/>
</dbReference>
<dbReference type="Gene3D" id="2.60.120.330">
    <property type="entry name" value="B-lactam Antibiotic, Isopenicillin N Synthase, Chain"/>
    <property type="match status" value="1"/>
</dbReference>
<evidence type="ECO:0000313" key="9">
    <source>
        <dbReference type="EMBL" id="KAK7732683.1"/>
    </source>
</evidence>